<dbReference type="InterPro" id="IPR050304">
    <property type="entry name" value="MT-severing_AAA_ATPase"/>
</dbReference>
<keyword evidence="2 5" id="KW-0547">Nucleotide-binding</keyword>
<evidence type="ECO:0000256" key="3">
    <source>
        <dbReference type="ARBA" id="ARBA00022840"/>
    </source>
</evidence>
<evidence type="ECO:0000256" key="1">
    <source>
        <dbReference type="ARBA" id="ARBA00006914"/>
    </source>
</evidence>
<feature type="region of interest" description="Disordered" evidence="6">
    <location>
        <begin position="173"/>
        <end position="212"/>
    </location>
</feature>
<dbReference type="PANTHER" id="PTHR23074">
    <property type="entry name" value="AAA DOMAIN-CONTAINING"/>
    <property type="match status" value="1"/>
</dbReference>
<dbReference type="GO" id="GO:0016887">
    <property type="term" value="F:ATP hydrolysis activity"/>
    <property type="evidence" value="ECO:0007669"/>
    <property type="project" value="InterPro"/>
</dbReference>
<name>A0AAF3FEY7_9BILA</name>
<reference evidence="9" key="1">
    <citation type="submission" date="2024-02" db="UniProtKB">
        <authorList>
            <consortium name="WormBaseParasite"/>
        </authorList>
    </citation>
    <scope>IDENTIFICATION</scope>
</reference>
<dbReference type="GO" id="GO:0005524">
    <property type="term" value="F:ATP binding"/>
    <property type="evidence" value="ECO:0007669"/>
    <property type="project" value="UniProtKB-KW"/>
</dbReference>
<protein>
    <recommendedName>
        <fullName evidence="4">Fidgetin-like protein 1</fullName>
    </recommendedName>
</protein>
<evidence type="ECO:0000259" key="7">
    <source>
        <dbReference type="SMART" id="SM00382"/>
    </source>
</evidence>
<proteinExistence type="inferred from homology"/>
<organism evidence="8 9">
    <name type="scientific">Mesorhabditis belari</name>
    <dbReference type="NCBI Taxonomy" id="2138241"/>
    <lineage>
        <taxon>Eukaryota</taxon>
        <taxon>Metazoa</taxon>
        <taxon>Ecdysozoa</taxon>
        <taxon>Nematoda</taxon>
        <taxon>Chromadorea</taxon>
        <taxon>Rhabditida</taxon>
        <taxon>Rhabditina</taxon>
        <taxon>Rhabditomorpha</taxon>
        <taxon>Rhabditoidea</taxon>
        <taxon>Rhabditidae</taxon>
        <taxon>Mesorhabditinae</taxon>
        <taxon>Mesorhabditis</taxon>
    </lineage>
</organism>
<feature type="compositionally biased region" description="Polar residues" evidence="6">
    <location>
        <begin position="51"/>
        <end position="60"/>
    </location>
</feature>
<dbReference type="AlphaFoldDB" id="A0AAF3FEY7"/>
<keyword evidence="8" id="KW-1185">Reference proteome</keyword>
<dbReference type="InterPro" id="IPR003960">
    <property type="entry name" value="ATPase_AAA_CS"/>
</dbReference>
<dbReference type="Proteomes" id="UP000887575">
    <property type="component" value="Unassembled WGS sequence"/>
</dbReference>
<accession>A0AAF3FEY7</accession>
<dbReference type="SMART" id="SM00382">
    <property type="entry name" value="AAA"/>
    <property type="match status" value="1"/>
</dbReference>
<dbReference type="GO" id="GO:0008568">
    <property type="term" value="F:microtubule severing ATPase activity"/>
    <property type="evidence" value="ECO:0007669"/>
    <property type="project" value="TreeGrafter"/>
</dbReference>
<evidence type="ECO:0000256" key="2">
    <source>
        <dbReference type="ARBA" id="ARBA00022741"/>
    </source>
</evidence>
<feature type="region of interest" description="Disordered" evidence="6">
    <location>
        <begin position="70"/>
        <end position="89"/>
    </location>
</feature>
<dbReference type="PANTHER" id="PTHR23074:SF17">
    <property type="entry name" value="FIDGETIN-LIKE PROTEIN 1"/>
    <property type="match status" value="1"/>
</dbReference>
<dbReference type="InterPro" id="IPR003593">
    <property type="entry name" value="AAA+_ATPase"/>
</dbReference>
<feature type="domain" description="AAA+ ATPase" evidence="7">
    <location>
        <begin position="301"/>
        <end position="437"/>
    </location>
</feature>
<dbReference type="PROSITE" id="PS00674">
    <property type="entry name" value="AAA"/>
    <property type="match status" value="1"/>
</dbReference>
<evidence type="ECO:0000256" key="4">
    <source>
        <dbReference type="ARBA" id="ARBA00035694"/>
    </source>
</evidence>
<dbReference type="InterPro" id="IPR027417">
    <property type="entry name" value="P-loop_NTPase"/>
</dbReference>
<feature type="compositionally biased region" description="Polar residues" evidence="6">
    <location>
        <begin position="181"/>
        <end position="204"/>
    </location>
</feature>
<evidence type="ECO:0000313" key="9">
    <source>
        <dbReference type="WBParaSite" id="MBELARI_LOCUS5522"/>
    </source>
</evidence>
<feature type="region of interest" description="Disordered" evidence="6">
    <location>
        <begin position="1"/>
        <end position="65"/>
    </location>
</feature>
<dbReference type="CDD" id="cd19525">
    <property type="entry name" value="RecA-like_Figl-1"/>
    <property type="match status" value="1"/>
</dbReference>
<evidence type="ECO:0000256" key="5">
    <source>
        <dbReference type="RuleBase" id="RU003651"/>
    </source>
</evidence>
<keyword evidence="3 5" id="KW-0067">ATP-binding</keyword>
<dbReference type="WBParaSite" id="MBELARI_LOCUS5522">
    <property type="protein sequence ID" value="MBELARI_LOCUS5522"/>
    <property type="gene ID" value="MBELARI_LOCUS5522"/>
</dbReference>
<dbReference type="InterPro" id="IPR047858">
    <property type="entry name" value="FIGNL1_ATPase"/>
</dbReference>
<evidence type="ECO:0000313" key="8">
    <source>
        <dbReference type="Proteomes" id="UP000887575"/>
    </source>
</evidence>
<dbReference type="SUPFAM" id="SSF52540">
    <property type="entry name" value="P-loop containing nucleoside triphosphate hydrolases"/>
    <property type="match status" value="1"/>
</dbReference>
<dbReference type="Gene3D" id="1.10.8.60">
    <property type="match status" value="1"/>
</dbReference>
<sequence>MTPNGKPKNDPFSFRPGSSARKRPKPLSRKTPDGEITFIDSDPDENESHQRTTSKNSTSRPYPKIDDLFKAKSAKPTNQPKFKPDFEFGGDPLVMNTKRRILNILDPDGGRHKELEENVELSVRRTMTTITQKKPKNSRFMTPIMSNGNDFKTAGGSKIDKGMCKIYNGDDAGSTAGDESGGSQTTEAATSRFNAPKDQTSLTKKLSLPRPPNGSFMASNSKFNDAAINAKQDQPQGLRAEPSLKNFDEHIISLIESEIMSVTREIEWRDVAGLEAAKKALYEIVVLPFKRPDVFTGIRSPPKGVLLFGPPGTGKTMIGRCVASQCKATFFNISASSLTSKWVGEGEKLVRALFAVARLKDPSVIFIDEIDSLLCSRSETEHESSRRIKTEFLVQLDGVATSAEERLLVLGATNRPQELDEAARRRFAKRLYVPLPDELARRQIVENLLRQNVHNIEISELSEIAQITRG</sequence>
<comment type="similarity">
    <text evidence="1 5">Belongs to the AAA ATPase family.</text>
</comment>
<dbReference type="FunFam" id="3.40.50.300:FF:000093">
    <property type="entry name" value="Fidgetin-like 1"/>
    <property type="match status" value="1"/>
</dbReference>
<evidence type="ECO:0000256" key="6">
    <source>
        <dbReference type="SAM" id="MobiDB-lite"/>
    </source>
</evidence>
<dbReference type="InterPro" id="IPR003959">
    <property type="entry name" value="ATPase_AAA_core"/>
</dbReference>
<dbReference type="Pfam" id="PF00004">
    <property type="entry name" value="AAA"/>
    <property type="match status" value="1"/>
</dbReference>
<dbReference type="Gene3D" id="3.40.50.300">
    <property type="entry name" value="P-loop containing nucleotide triphosphate hydrolases"/>
    <property type="match status" value="1"/>
</dbReference>